<evidence type="ECO:0000256" key="3">
    <source>
        <dbReference type="ARBA" id="ARBA00022448"/>
    </source>
</evidence>
<comment type="caution">
    <text evidence="15">The sequence shown here is derived from an EMBL/GenBank/DDBJ whole genome shotgun (WGS) entry which is preliminary data.</text>
</comment>
<evidence type="ECO:0000256" key="2">
    <source>
        <dbReference type="ARBA" id="ARBA00012517"/>
    </source>
</evidence>
<reference evidence="15 16" key="1">
    <citation type="submission" date="2024-05" db="EMBL/GenBank/DDBJ databases">
        <title>Genome sequencing and assembly of Indian major carp, Cirrhinus mrigala (Hamilton, 1822).</title>
        <authorList>
            <person name="Mohindra V."/>
            <person name="Chowdhury L.M."/>
            <person name="Lal K."/>
            <person name="Jena J.K."/>
        </authorList>
    </citation>
    <scope>NUCLEOTIDE SEQUENCE [LARGE SCALE GENOMIC DNA]</scope>
    <source>
        <strain evidence="15">CM1030</strain>
        <tissue evidence="15">Blood</tissue>
    </source>
</reference>
<keyword evidence="9" id="KW-0460">Magnesium</keyword>
<organism evidence="15 16">
    <name type="scientific">Cirrhinus mrigala</name>
    <name type="common">Mrigala</name>
    <dbReference type="NCBI Taxonomy" id="683832"/>
    <lineage>
        <taxon>Eukaryota</taxon>
        <taxon>Metazoa</taxon>
        <taxon>Chordata</taxon>
        <taxon>Craniata</taxon>
        <taxon>Vertebrata</taxon>
        <taxon>Euteleostomi</taxon>
        <taxon>Actinopterygii</taxon>
        <taxon>Neopterygii</taxon>
        <taxon>Teleostei</taxon>
        <taxon>Ostariophysi</taxon>
        <taxon>Cypriniformes</taxon>
        <taxon>Cyprinidae</taxon>
        <taxon>Labeoninae</taxon>
        <taxon>Labeonini</taxon>
        <taxon>Cirrhinus</taxon>
    </lineage>
</organism>
<feature type="non-terminal residue" evidence="15">
    <location>
        <position position="277"/>
    </location>
</feature>
<evidence type="ECO:0000313" key="15">
    <source>
        <dbReference type="EMBL" id="KAL0158413.1"/>
    </source>
</evidence>
<feature type="non-terminal residue" evidence="15">
    <location>
        <position position="1"/>
    </location>
</feature>
<keyword evidence="11" id="KW-1133">Transmembrane helix</keyword>
<name>A0ABD0N9U3_CIRMR</name>
<evidence type="ECO:0000256" key="5">
    <source>
        <dbReference type="ARBA" id="ARBA00022723"/>
    </source>
</evidence>
<dbReference type="EMBL" id="JAMKFB020000023">
    <property type="protein sequence ID" value="KAL0158413.1"/>
    <property type="molecule type" value="Genomic_DNA"/>
</dbReference>
<keyword evidence="13" id="KW-0406">Ion transport</keyword>
<keyword evidence="7" id="KW-0187">Copper transport</keyword>
<dbReference type="Proteomes" id="UP001529510">
    <property type="component" value="Unassembled WGS sequence"/>
</dbReference>
<dbReference type="EC" id="7.2.2.8" evidence="2"/>
<dbReference type="InterPro" id="IPR023299">
    <property type="entry name" value="ATPase_P-typ_cyto_dom_N"/>
</dbReference>
<dbReference type="GO" id="GO:0046872">
    <property type="term" value="F:metal ion binding"/>
    <property type="evidence" value="ECO:0007669"/>
    <property type="project" value="UniProtKB-KW"/>
</dbReference>
<dbReference type="PRINTS" id="PR00119">
    <property type="entry name" value="CATATPASE"/>
</dbReference>
<dbReference type="InterPro" id="IPR018303">
    <property type="entry name" value="ATPase_P-typ_P_site"/>
</dbReference>
<sequence length="277" mass="30568">TMGNATAICSDKTGTLTTNRMTVVQAYINDQHFREIPDPSQINPNTLEMIVNAISINCAYTSKIMPPDVEGGLPKQVGNKTECGLLGFLLDLKRDYVPEKLYKVYTFNSVRKSMSTVVQMPDGSFRLYSKGASEILLKKCSAVLGANGEARSFKPRDRDEMVKKVIEPMACEGLRTICIGYRDLPGDPEPDWDSEAEIVTDLTCIAVVGIEDPVRPEVPEAIRKCQRAGITVRMVTGDNINTARAIAAKCGIIQPGDDFLCLEGKDFNRRIRNEKGE</sequence>
<keyword evidence="3" id="KW-0813">Transport</keyword>
<dbReference type="PRINTS" id="PR00121">
    <property type="entry name" value="NAKATPASE"/>
</dbReference>
<evidence type="ECO:0000256" key="11">
    <source>
        <dbReference type="ARBA" id="ARBA00022989"/>
    </source>
</evidence>
<keyword evidence="12" id="KW-0186">Copper</keyword>
<dbReference type="FunFam" id="3.40.1110.10:FF:000002">
    <property type="entry name" value="Calcium-transporting ATPase"/>
    <property type="match status" value="1"/>
</dbReference>
<dbReference type="Gene3D" id="3.40.1110.10">
    <property type="entry name" value="Calcium-transporting ATPase, cytoplasmic domain N"/>
    <property type="match status" value="1"/>
</dbReference>
<keyword evidence="10" id="KW-1278">Translocase</keyword>
<evidence type="ECO:0000256" key="14">
    <source>
        <dbReference type="ARBA" id="ARBA00023136"/>
    </source>
</evidence>
<dbReference type="PROSITE" id="PS00154">
    <property type="entry name" value="ATPASE_E1_E2"/>
    <property type="match status" value="1"/>
</dbReference>
<comment type="subcellular location">
    <subcellularLocation>
        <location evidence="1">Endomembrane system</location>
        <topology evidence="1">Multi-pass membrane protein</topology>
    </subcellularLocation>
</comment>
<evidence type="ECO:0000256" key="12">
    <source>
        <dbReference type="ARBA" id="ARBA00023008"/>
    </source>
</evidence>
<dbReference type="InterPro" id="IPR023214">
    <property type="entry name" value="HAD_sf"/>
</dbReference>
<evidence type="ECO:0000256" key="6">
    <source>
        <dbReference type="ARBA" id="ARBA00022741"/>
    </source>
</evidence>
<protein>
    <recommendedName>
        <fullName evidence="2">P-type Cu(+) transporter</fullName>
        <ecNumber evidence="2">7.2.2.8</ecNumber>
    </recommendedName>
</protein>
<proteinExistence type="predicted"/>
<keyword evidence="14" id="KW-0472">Membrane</keyword>
<evidence type="ECO:0000256" key="13">
    <source>
        <dbReference type="ARBA" id="ARBA00023065"/>
    </source>
</evidence>
<accession>A0ABD0N9U3</accession>
<keyword evidence="16" id="KW-1185">Reference proteome</keyword>
<evidence type="ECO:0000256" key="4">
    <source>
        <dbReference type="ARBA" id="ARBA00022692"/>
    </source>
</evidence>
<dbReference type="AlphaFoldDB" id="A0ABD0N9U3"/>
<dbReference type="InterPro" id="IPR036412">
    <property type="entry name" value="HAD-like_sf"/>
</dbReference>
<gene>
    <name evidence="15" type="ORF">M9458_046489</name>
</gene>
<dbReference type="GO" id="GO:0140581">
    <property type="term" value="F:P-type monovalent copper transporter activity"/>
    <property type="evidence" value="ECO:0007669"/>
    <property type="project" value="UniProtKB-EC"/>
</dbReference>
<dbReference type="Pfam" id="PF13246">
    <property type="entry name" value="Cation_ATPase"/>
    <property type="match status" value="1"/>
</dbReference>
<evidence type="ECO:0000256" key="9">
    <source>
        <dbReference type="ARBA" id="ARBA00022842"/>
    </source>
</evidence>
<dbReference type="SUPFAM" id="SSF81660">
    <property type="entry name" value="Metal cation-transporting ATPase, ATP-binding domain N"/>
    <property type="match status" value="1"/>
</dbReference>
<keyword evidence="5" id="KW-0479">Metal-binding</keyword>
<evidence type="ECO:0000313" key="16">
    <source>
        <dbReference type="Proteomes" id="UP001529510"/>
    </source>
</evidence>
<dbReference type="GO" id="GO:0005524">
    <property type="term" value="F:ATP binding"/>
    <property type="evidence" value="ECO:0007669"/>
    <property type="project" value="UniProtKB-KW"/>
</dbReference>
<dbReference type="SUPFAM" id="SSF56784">
    <property type="entry name" value="HAD-like"/>
    <property type="match status" value="1"/>
</dbReference>
<dbReference type="PANTHER" id="PTHR24093">
    <property type="entry name" value="CATION TRANSPORTING ATPASE"/>
    <property type="match status" value="1"/>
</dbReference>
<evidence type="ECO:0000256" key="7">
    <source>
        <dbReference type="ARBA" id="ARBA00022796"/>
    </source>
</evidence>
<dbReference type="Gene3D" id="3.40.50.1000">
    <property type="entry name" value="HAD superfamily/HAD-like"/>
    <property type="match status" value="1"/>
</dbReference>
<evidence type="ECO:0000256" key="1">
    <source>
        <dbReference type="ARBA" id="ARBA00004127"/>
    </source>
</evidence>
<dbReference type="FunFam" id="3.40.50.1000:FF:000144">
    <property type="entry name" value="copper-transporting ATPase 1 isoform X2"/>
    <property type="match status" value="1"/>
</dbReference>
<evidence type="ECO:0000256" key="8">
    <source>
        <dbReference type="ARBA" id="ARBA00022840"/>
    </source>
</evidence>
<dbReference type="GO" id="GO:0012505">
    <property type="term" value="C:endomembrane system"/>
    <property type="evidence" value="ECO:0007669"/>
    <property type="project" value="UniProtKB-SubCell"/>
</dbReference>
<keyword evidence="6" id="KW-0547">Nucleotide-binding</keyword>
<keyword evidence="8" id="KW-0067">ATP-binding</keyword>
<dbReference type="PANTHER" id="PTHR24093:SF284">
    <property type="entry name" value="PLASMA MEMBRANE CALCIUM-TRANSPORTING ATPASE 3"/>
    <property type="match status" value="1"/>
</dbReference>
<evidence type="ECO:0000256" key="10">
    <source>
        <dbReference type="ARBA" id="ARBA00022967"/>
    </source>
</evidence>
<keyword evidence="4" id="KW-0812">Transmembrane</keyword>